<evidence type="ECO:0000256" key="3">
    <source>
        <dbReference type="ARBA" id="ARBA00022679"/>
    </source>
</evidence>
<reference evidence="7 8" key="1">
    <citation type="journal article" date="2015" name="Microbes Environ.">
        <title>Distribution and evolution of nitrogen fixation genes in the phylum bacteroidetes.</title>
        <authorList>
            <person name="Inoue J."/>
            <person name="Oshima K."/>
            <person name="Suda W."/>
            <person name="Sakamoto M."/>
            <person name="Iino T."/>
            <person name="Noda S."/>
            <person name="Hongoh Y."/>
            <person name="Hattori M."/>
            <person name="Ohkuma M."/>
        </authorList>
    </citation>
    <scope>NUCLEOTIDE SEQUENCE [LARGE SCALE GENOMIC DNA]</scope>
    <source>
        <strain evidence="7">JCM 15548</strain>
    </source>
</reference>
<comment type="caution">
    <text evidence="7">The sequence shown here is derived from an EMBL/GenBank/DDBJ whole genome shotgun (WGS) entry which is preliminary data.</text>
</comment>
<evidence type="ECO:0000256" key="4">
    <source>
        <dbReference type="ARBA" id="ARBA00022898"/>
    </source>
</evidence>
<organism evidence="7 8">
    <name type="scientific">Geofilum rubicundum JCM 15548</name>
    <dbReference type="NCBI Taxonomy" id="1236989"/>
    <lineage>
        <taxon>Bacteria</taxon>
        <taxon>Pseudomonadati</taxon>
        <taxon>Bacteroidota</taxon>
        <taxon>Bacteroidia</taxon>
        <taxon>Marinilabiliales</taxon>
        <taxon>Marinilabiliaceae</taxon>
        <taxon>Geofilum</taxon>
    </lineage>
</organism>
<evidence type="ECO:0000256" key="5">
    <source>
        <dbReference type="PIRSR" id="PIRSR001434-2"/>
    </source>
</evidence>
<dbReference type="Gene3D" id="3.90.1150.10">
    <property type="entry name" value="Aspartate Aminotransferase, domain 1"/>
    <property type="match status" value="1"/>
</dbReference>
<dbReference type="OrthoDB" id="9803729at2"/>
<dbReference type="PANTHER" id="PTHR43797:SF2">
    <property type="entry name" value="HOMOCYSTEINE_CYSTEINE SYNTHASE"/>
    <property type="match status" value="1"/>
</dbReference>
<dbReference type="GO" id="GO:0006535">
    <property type="term" value="P:cysteine biosynthetic process from serine"/>
    <property type="evidence" value="ECO:0007669"/>
    <property type="project" value="TreeGrafter"/>
</dbReference>
<dbReference type="GO" id="GO:0004124">
    <property type="term" value="F:cysteine synthase activity"/>
    <property type="evidence" value="ECO:0007669"/>
    <property type="project" value="TreeGrafter"/>
</dbReference>
<dbReference type="PANTHER" id="PTHR43797">
    <property type="entry name" value="HOMOCYSTEINE/CYSTEINE SYNTHASE"/>
    <property type="match status" value="1"/>
</dbReference>
<dbReference type="STRING" id="1236989.JCM15548_12530"/>
<evidence type="ECO:0000313" key="8">
    <source>
        <dbReference type="Proteomes" id="UP000032900"/>
    </source>
</evidence>
<dbReference type="Pfam" id="PF01053">
    <property type="entry name" value="Cys_Met_Meta_PP"/>
    <property type="match status" value="1"/>
</dbReference>
<dbReference type="InterPro" id="IPR015424">
    <property type="entry name" value="PyrdxlP-dep_Trfase"/>
</dbReference>
<comment type="cofactor">
    <cofactor evidence="1 6">
        <name>pyridoxal 5'-phosphate</name>
        <dbReference type="ChEBI" id="CHEBI:597326"/>
    </cofactor>
</comment>
<evidence type="ECO:0000256" key="6">
    <source>
        <dbReference type="RuleBase" id="RU362118"/>
    </source>
</evidence>
<dbReference type="GO" id="GO:0019346">
    <property type="term" value="P:transsulfuration"/>
    <property type="evidence" value="ECO:0007669"/>
    <property type="project" value="InterPro"/>
</dbReference>
<evidence type="ECO:0000256" key="2">
    <source>
        <dbReference type="ARBA" id="ARBA00009077"/>
    </source>
</evidence>
<dbReference type="InterPro" id="IPR015421">
    <property type="entry name" value="PyrdxlP-dep_Trfase_major"/>
</dbReference>
<dbReference type="InterPro" id="IPR015422">
    <property type="entry name" value="PyrdxlP-dep_Trfase_small"/>
</dbReference>
<dbReference type="FunFam" id="3.40.640.10:FF:000046">
    <property type="entry name" value="Cystathionine gamma-lyase"/>
    <property type="match status" value="1"/>
</dbReference>
<name>A0A0E9LZH0_9BACT</name>
<feature type="modified residue" description="N6-(pyridoxal phosphate)lysine" evidence="5">
    <location>
        <position position="207"/>
    </location>
</feature>
<keyword evidence="4 5" id="KW-0663">Pyridoxal phosphate</keyword>
<dbReference type="SUPFAM" id="SSF53383">
    <property type="entry name" value="PLP-dependent transferases"/>
    <property type="match status" value="1"/>
</dbReference>
<dbReference type="InterPro" id="IPR006235">
    <property type="entry name" value="OAc-hSer/O-AcSer_sulfhydrylase"/>
</dbReference>
<dbReference type="Gene3D" id="3.40.640.10">
    <property type="entry name" value="Type I PLP-dependent aspartate aminotransferase-like (Major domain)"/>
    <property type="match status" value="1"/>
</dbReference>
<dbReference type="InterPro" id="IPR000277">
    <property type="entry name" value="Cys/Met-Metab_PyrdxlP-dep_enz"/>
</dbReference>
<dbReference type="Proteomes" id="UP000032900">
    <property type="component" value="Unassembled WGS sequence"/>
</dbReference>
<protein>
    <submittedName>
        <fullName evidence="7">O-acetylhomoserine sulfhydrylase</fullName>
    </submittedName>
</protein>
<sequence length="412" mass="46059">MQHISSRLIHGQTPQKDATFNRSLKTPIFESASFDFATAEEAENAFTGASEAFAYSRISNPTVTELQNRLKVFSNAEHCLCVASGMAAISNVFLTLCSSGDNIITSQYLFGNTLSFFSKTLRSFGIEARFSNLEQPSSIIENIDDNTRAIFLELPTNPQLIVFDVPAISQIAREKNIPLIVDNTVLTPYLFPCDQHNVDIEIFSNTKFVSGGATSIGGTILVYPSDKWANNPKLEADCQKFGRDAFYKRLFKEIYRNIGACLSPNNAYLQLLGLETLTLRIDRIMDNTLEIARFLQDQPKVETVRYGALENDPGYNLTKQLSQGKAGCLINMALKDKTACFQFMNALEMIRRGTNFCDNKSMIIHPASTIYWDFSREDKQKMCISEGMLRLSVGLEDLSDIKADIEQALSTI</sequence>
<dbReference type="GO" id="GO:0030170">
    <property type="term" value="F:pyridoxal phosphate binding"/>
    <property type="evidence" value="ECO:0007669"/>
    <property type="project" value="InterPro"/>
</dbReference>
<accession>A0A0E9LZH0</accession>
<dbReference type="EMBL" id="BAZW01000020">
    <property type="protein sequence ID" value="GAO30270.1"/>
    <property type="molecule type" value="Genomic_DNA"/>
</dbReference>
<comment type="similarity">
    <text evidence="2 6">Belongs to the trans-sulfuration enzymes family.</text>
</comment>
<dbReference type="GO" id="GO:0005737">
    <property type="term" value="C:cytoplasm"/>
    <property type="evidence" value="ECO:0007669"/>
    <property type="project" value="TreeGrafter"/>
</dbReference>
<dbReference type="AlphaFoldDB" id="A0A0E9LZH0"/>
<keyword evidence="3" id="KW-0808">Transferase</keyword>
<proteinExistence type="inferred from homology"/>
<dbReference type="GO" id="GO:0003961">
    <property type="term" value="F:O-acetylhomoserine aminocarboxypropyltransferase activity"/>
    <property type="evidence" value="ECO:0007669"/>
    <property type="project" value="TreeGrafter"/>
</dbReference>
<dbReference type="PIRSF" id="PIRSF001434">
    <property type="entry name" value="CGS"/>
    <property type="match status" value="1"/>
</dbReference>
<evidence type="ECO:0000256" key="1">
    <source>
        <dbReference type="ARBA" id="ARBA00001933"/>
    </source>
</evidence>
<gene>
    <name evidence="7" type="ORF">JCM15548_12530</name>
</gene>
<dbReference type="RefSeq" id="WP_062125082.1">
    <property type="nucleotide sequence ID" value="NZ_BAZW01000020.1"/>
</dbReference>
<dbReference type="GO" id="GO:0071269">
    <property type="term" value="P:L-homocysteine biosynthetic process"/>
    <property type="evidence" value="ECO:0007669"/>
    <property type="project" value="TreeGrafter"/>
</dbReference>
<evidence type="ECO:0000313" key="7">
    <source>
        <dbReference type="EMBL" id="GAO30270.1"/>
    </source>
</evidence>
<keyword evidence="8" id="KW-1185">Reference proteome</keyword>